<proteinExistence type="predicted"/>
<reference evidence="1" key="2">
    <citation type="journal article" date="2023" name="BMC Genomics">
        <title>Pest status, molecular evolution, and epigenetic factors derived from the genome assembly of Frankliniella fusca, a thysanopteran phytovirus vector.</title>
        <authorList>
            <person name="Catto M.A."/>
            <person name="Labadie P.E."/>
            <person name="Jacobson A.L."/>
            <person name="Kennedy G.G."/>
            <person name="Srinivasan R."/>
            <person name="Hunt B.G."/>
        </authorList>
    </citation>
    <scope>NUCLEOTIDE SEQUENCE</scope>
    <source>
        <strain evidence="1">PL_HMW_Pooled</strain>
    </source>
</reference>
<organism evidence="1 2">
    <name type="scientific">Frankliniella fusca</name>
    <dbReference type="NCBI Taxonomy" id="407009"/>
    <lineage>
        <taxon>Eukaryota</taxon>
        <taxon>Metazoa</taxon>
        <taxon>Ecdysozoa</taxon>
        <taxon>Arthropoda</taxon>
        <taxon>Hexapoda</taxon>
        <taxon>Insecta</taxon>
        <taxon>Pterygota</taxon>
        <taxon>Neoptera</taxon>
        <taxon>Paraneoptera</taxon>
        <taxon>Thysanoptera</taxon>
        <taxon>Terebrantia</taxon>
        <taxon>Thripoidea</taxon>
        <taxon>Thripidae</taxon>
        <taxon>Frankliniella</taxon>
    </lineage>
</organism>
<comment type="caution">
    <text evidence="1">The sequence shown here is derived from an EMBL/GenBank/DDBJ whole genome shotgun (WGS) entry which is preliminary data.</text>
</comment>
<dbReference type="AlphaFoldDB" id="A0AAE1GWP7"/>
<accession>A0AAE1GWP7</accession>
<protein>
    <submittedName>
        <fullName evidence="1">tRNA pseudouridine synthase A</fullName>
    </submittedName>
</protein>
<keyword evidence="2" id="KW-1185">Reference proteome</keyword>
<evidence type="ECO:0000313" key="2">
    <source>
        <dbReference type="Proteomes" id="UP001219518"/>
    </source>
</evidence>
<dbReference type="Proteomes" id="UP001219518">
    <property type="component" value="Unassembled WGS sequence"/>
</dbReference>
<evidence type="ECO:0000313" key="1">
    <source>
        <dbReference type="EMBL" id="KAK3910409.1"/>
    </source>
</evidence>
<sequence length="151" mass="16569">MSAPSKEGMASSPSLSTVKHSSDGVTQAIFVPFGMKIEFSLQLKIGTTVSSSRKHSTVDTSRLPMTAQGDSTAESFSSFNLLVTTVETPIRNVNVSVFQEVSERYFAKKSLPRSIGTSPGLPCLVVHRGYQCNRHANSMYFLVLQEYRENV</sequence>
<dbReference type="EMBL" id="JAHWGI010000161">
    <property type="protein sequence ID" value="KAK3910409.1"/>
    <property type="molecule type" value="Genomic_DNA"/>
</dbReference>
<name>A0AAE1GWP7_9NEOP</name>
<reference evidence="1" key="1">
    <citation type="submission" date="2021-07" db="EMBL/GenBank/DDBJ databases">
        <authorList>
            <person name="Catto M.A."/>
            <person name="Jacobson A."/>
            <person name="Kennedy G."/>
            <person name="Labadie P."/>
            <person name="Hunt B.G."/>
            <person name="Srinivasan R."/>
        </authorList>
    </citation>
    <scope>NUCLEOTIDE SEQUENCE</scope>
    <source>
        <strain evidence="1">PL_HMW_Pooled</strain>
        <tissue evidence="1">Head</tissue>
    </source>
</reference>
<gene>
    <name evidence="1" type="ORF">KUF71_020178</name>
</gene>